<dbReference type="InterPro" id="IPR001173">
    <property type="entry name" value="Glyco_trans_2-like"/>
</dbReference>
<dbReference type="InterPro" id="IPR050256">
    <property type="entry name" value="Glycosyltransferase_2"/>
</dbReference>
<dbReference type="GO" id="GO:0016740">
    <property type="term" value="F:transferase activity"/>
    <property type="evidence" value="ECO:0007669"/>
    <property type="project" value="UniProtKB-KW"/>
</dbReference>
<dbReference type="PANTHER" id="PTHR48090:SF7">
    <property type="entry name" value="RFBJ PROTEIN"/>
    <property type="match status" value="1"/>
</dbReference>
<sequence>MLLSVLIPAYNEINSIDTLLEKIQAVPINKEIIIVDDGSTDGTRERLKTFDAVPNIRVIFHDHNQGKGAAIRTAIQHMTGDIAIVQDADLEYEPQDYMALVKPIADGKEKVVYGSRFLNPENRHSYYSFYIGGQVVTLLTNALFNQRLTDEPTCYKVFDADFLRSIPLECTRFEFCPEVTAKVAKRGIRIKELPISYYPRSIAEGKKISWLDGIEAIWVLLKYRVMK</sequence>
<feature type="domain" description="Glycosyltransferase 2-like" evidence="1">
    <location>
        <begin position="4"/>
        <end position="157"/>
    </location>
</feature>
<organism evidence="2 3">
    <name type="scientific">Spirosoma radiotolerans</name>
    <dbReference type="NCBI Taxonomy" id="1379870"/>
    <lineage>
        <taxon>Bacteria</taxon>
        <taxon>Pseudomonadati</taxon>
        <taxon>Bacteroidota</taxon>
        <taxon>Cytophagia</taxon>
        <taxon>Cytophagales</taxon>
        <taxon>Cytophagaceae</taxon>
        <taxon>Spirosoma</taxon>
    </lineage>
</organism>
<protein>
    <submittedName>
        <fullName evidence="2">Glycosyl transferase</fullName>
    </submittedName>
</protein>
<dbReference type="InterPro" id="IPR029044">
    <property type="entry name" value="Nucleotide-diphossugar_trans"/>
</dbReference>
<evidence type="ECO:0000313" key="3">
    <source>
        <dbReference type="Proteomes" id="UP000033054"/>
    </source>
</evidence>
<dbReference type="RefSeq" id="WP_046574762.1">
    <property type="nucleotide sequence ID" value="NZ_CP010429.1"/>
</dbReference>
<name>A0A0E3V7N6_9BACT</name>
<dbReference type="CDD" id="cd04179">
    <property type="entry name" value="DPM_DPG-synthase_like"/>
    <property type="match status" value="1"/>
</dbReference>
<dbReference type="OrthoDB" id="9810303at2"/>
<dbReference type="AlphaFoldDB" id="A0A0E3V7N6"/>
<dbReference type="EMBL" id="CP010429">
    <property type="protein sequence ID" value="AKD56032.1"/>
    <property type="molecule type" value="Genomic_DNA"/>
</dbReference>
<dbReference type="Proteomes" id="UP000033054">
    <property type="component" value="Chromosome"/>
</dbReference>
<evidence type="ECO:0000259" key="1">
    <source>
        <dbReference type="Pfam" id="PF00535"/>
    </source>
</evidence>
<dbReference type="PATRIC" id="fig|1379870.5.peg.3283"/>
<dbReference type="PANTHER" id="PTHR48090">
    <property type="entry name" value="UNDECAPRENYL-PHOSPHATE 4-DEOXY-4-FORMAMIDO-L-ARABINOSE TRANSFERASE-RELATED"/>
    <property type="match status" value="1"/>
</dbReference>
<reference evidence="2 3" key="1">
    <citation type="journal article" date="2014" name="Curr. Microbiol.">
        <title>Spirosoma radiotolerans sp. nov., a gamma-radiation-resistant bacterium isolated from gamma ray-irradiated soil.</title>
        <authorList>
            <person name="Lee J.J."/>
            <person name="Srinivasan S."/>
            <person name="Lim S."/>
            <person name="Joe M."/>
            <person name="Im S."/>
            <person name="Bae S.I."/>
            <person name="Park K.R."/>
            <person name="Han J.H."/>
            <person name="Park S.H."/>
            <person name="Joo B.M."/>
            <person name="Park S.J."/>
            <person name="Kim M.K."/>
        </authorList>
    </citation>
    <scope>NUCLEOTIDE SEQUENCE [LARGE SCALE GENOMIC DNA]</scope>
    <source>
        <strain evidence="2 3">DG5A</strain>
    </source>
</reference>
<gene>
    <name evidence="2" type="ORF">SD10_15110</name>
</gene>
<keyword evidence="3" id="KW-1185">Reference proteome</keyword>
<evidence type="ECO:0000313" key="2">
    <source>
        <dbReference type="EMBL" id="AKD56032.1"/>
    </source>
</evidence>
<dbReference type="Gene3D" id="3.90.550.10">
    <property type="entry name" value="Spore Coat Polysaccharide Biosynthesis Protein SpsA, Chain A"/>
    <property type="match status" value="1"/>
</dbReference>
<dbReference type="Pfam" id="PF00535">
    <property type="entry name" value="Glycos_transf_2"/>
    <property type="match status" value="1"/>
</dbReference>
<dbReference type="STRING" id="1379870.SD10_15110"/>
<accession>A0A0E3V7N6</accession>
<keyword evidence="2" id="KW-0808">Transferase</keyword>
<proteinExistence type="predicted"/>
<dbReference type="KEGG" id="srd:SD10_15110"/>
<dbReference type="HOGENOM" id="CLU_033536_7_1_10"/>
<dbReference type="SUPFAM" id="SSF53448">
    <property type="entry name" value="Nucleotide-diphospho-sugar transferases"/>
    <property type="match status" value="1"/>
</dbReference>